<dbReference type="InterPro" id="IPR001173">
    <property type="entry name" value="Glyco_trans_2-like"/>
</dbReference>
<reference evidence="4" key="1">
    <citation type="submission" date="2020-02" db="EMBL/GenBank/DDBJ databases">
        <title>Genomic and physiological characterization of two novel Nitrospinaceae genera.</title>
        <authorList>
            <person name="Mueller A.J."/>
            <person name="Jung M.-Y."/>
            <person name="Strachan C.R."/>
            <person name="Herbold C.W."/>
            <person name="Kirkegaard R.H."/>
            <person name="Daims H."/>
        </authorList>
    </citation>
    <scope>NUCLEOTIDE SEQUENCE [LARGE SCALE GENOMIC DNA]</scope>
</reference>
<gene>
    <name evidence="3" type="ORF">G3M78_09575</name>
</gene>
<evidence type="ECO:0000256" key="1">
    <source>
        <dbReference type="ARBA" id="ARBA00038494"/>
    </source>
</evidence>
<dbReference type="KEGG" id="nva:G3M78_09575"/>
<organism evidence="3 4">
    <name type="scientific">Candidatus Nitrohelix vancouverensis</name>
    <dbReference type="NCBI Taxonomy" id="2705534"/>
    <lineage>
        <taxon>Bacteria</taxon>
        <taxon>Pseudomonadati</taxon>
        <taxon>Nitrospinota/Tectimicrobiota group</taxon>
        <taxon>Nitrospinota</taxon>
        <taxon>Nitrospinia</taxon>
        <taxon>Nitrospinales</taxon>
        <taxon>Nitrospinaceae</taxon>
        <taxon>Candidatus Nitrohelix</taxon>
    </lineage>
</organism>
<dbReference type="Gene3D" id="3.90.550.10">
    <property type="entry name" value="Spore Coat Polysaccharide Biosynthesis Protein SpsA, Chain A"/>
    <property type="match status" value="1"/>
</dbReference>
<protein>
    <submittedName>
        <fullName evidence="3">Glycosyltransferase family 2 protein</fullName>
    </submittedName>
</protein>
<dbReference type="AlphaFoldDB" id="A0A7T0G3R9"/>
<dbReference type="Pfam" id="PF00535">
    <property type="entry name" value="Glycos_transf_2"/>
    <property type="match status" value="1"/>
</dbReference>
<name>A0A7T0G3R9_9BACT</name>
<dbReference type="SUPFAM" id="SSF53448">
    <property type="entry name" value="Nucleotide-diphospho-sugar transferases"/>
    <property type="match status" value="1"/>
</dbReference>
<sequence>MNQLSVVIISFNEEKNIERCLKSVQWADEIVVLDSFSTDRTLEICKRYTNCVFQGEWRGYGAQKNLCADKASHSWVLNLDADEAVTPEGAEEIQRMLSQQLEFPAYDFPRKNFIGERWIRFCGWYPDRIIRLYDKRVVRFTEGKVHERLQPDDRVGAMREALLHYSFHDMADYVQRQNRYSSLAASERAGSGKKSGWANLILNPLWVFLKCFFLRQGFREGRLGFFISASMAYYTFLKYAKVGEELEKLERRPDDEG</sequence>
<dbReference type="PANTHER" id="PTHR43630">
    <property type="entry name" value="POLY-BETA-1,6-N-ACETYL-D-GLUCOSAMINE SYNTHASE"/>
    <property type="match status" value="1"/>
</dbReference>
<dbReference type="GO" id="GO:0016740">
    <property type="term" value="F:transferase activity"/>
    <property type="evidence" value="ECO:0007669"/>
    <property type="project" value="UniProtKB-KW"/>
</dbReference>
<accession>A0A7T0G3R9</accession>
<dbReference type="PANTHER" id="PTHR43630:SF2">
    <property type="entry name" value="GLYCOSYLTRANSFERASE"/>
    <property type="match status" value="1"/>
</dbReference>
<feature type="domain" description="Glycosyltransferase 2-like" evidence="2">
    <location>
        <begin position="5"/>
        <end position="99"/>
    </location>
</feature>
<evidence type="ECO:0000259" key="2">
    <source>
        <dbReference type="Pfam" id="PF00535"/>
    </source>
</evidence>
<proteinExistence type="inferred from homology"/>
<dbReference type="InterPro" id="IPR029044">
    <property type="entry name" value="Nucleotide-diphossugar_trans"/>
</dbReference>
<evidence type="ECO:0000313" key="4">
    <source>
        <dbReference type="Proteomes" id="UP000594464"/>
    </source>
</evidence>
<dbReference type="Proteomes" id="UP000594464">
    <property type="component" value="Chromosome"/>
</dbReference>
<dbReference type="CDD" id="cd02511">
    <property type="entry name" value="Beta4Glucosyltransferase"/>
    <property type="match status" value="1"/>
</dbReference>
<keyword evidence="3" id="KW-0808">Transferase</keyword>
<dbReference type="EMBL" id="CP048620">
    <property type="protein sequence ID" value="QPJ65629.1"/>
    <property type="molecule type" value="Genomic_DNA"/>
</dbReference>
<comment type="similarity">
    <text evidence="1">Belongs to the glycosyltransferase 2 family. WaaE/KdtX subfamily.</text>
</comment>
<evidence type="ECO:0000313" key="3">
    <source>
        <dbReference type="EMBL" id="QPJ65629.1"/>
    </source>
</evidence>